<dbReference type="Gene3D" id="3.90.45.10">
    <property type="entry name" value="Peptide deformylase"/>
    <property type="match status" value="1"/>
</dbReference>
<dbReference type="EMBL" id="QFKX01000002">
    <property type="protein sequence ID" value="PWH06926.1"/>
    <property type="molecule type" value="Genomic_DNA"/>
</dbReference>
<evidence type="ECO:0000256" key="4">
    <source>
        <dbReference type="ARBA" id="ARBA00022917"/>
    </source>
</evidence>
<evidence type="ECO:0000256" key="1">
    <source>
        <dbReference type="ARBA" id="ARBA00010759"/>
    </source>
</evidence>
<evidence type="ECO:0000256" key="2">
    <source>
        <dbReference type="ARBA" id="ARBA00022723"/>
    </source>
</evidence>
<comment type="similarity">
    <text evidence="1 6">Belongs to the polypeptide deformylase family.</text>
</comment>
<dbReference type="RefSeq" id="WP_109275522.1">
    <property type="nucleotide sequence ID" value="NZ_QFKX01000002.1"/>
</dbReference>
<dbReference type="OrthoDB" id="9804313at2"/>
<dbReference type="EC" id="3.5.1.88" evidence="6"/>
<comment type="function">
    <text evidence="6">Removes the formyl group from the N-terminal Met of newly synthesized proteins. Requires at least a dipeptide for an efficient rate of reaction. N-terminal L-methionine is a prerequisite for activity but the enzyme has broad specificity at other positions.</text>
</comment>
<evidence type="ECO:0000256" key="3">
    <source>
        <dbReference type="ARBA" id="ARBA00022801"/>
    </source>
</evidence>
<organism evidence="7 8">
    <name type="scientific">Brachybacterium endophyticum</name>
    <dbReference type="NCBI Taxonomy" id="2182385"/>
    <lineage>
        <taxon>Bacteria</taxon>
        <taxon>Bacillati</taxon>
        <taxon>Actinomycetota</taxon>
        <taxon>Actinomycetes</taxon>
        <taxon>Micrococcales</taxon>
        <taxon>Dermabacteraceae</taxon>
        <taxon>Brachybacterium</taxon>
    </lineage>
</organism>
<comment type="cofactor">
    <cofactor evidence="6">
        <name>Fe(2+)</name>
        <dbReference type="ChEBI" id="CHEBI:29033"/>
    </cofactor>
    <text evidence="6">Binds 1 Fe(2+) ion.</text>
</comment>
<dbReference type="PRINTS" id="PR01576">
    <property type="entry name" value="PDEFORMYLASE"/>
</dbReference>
<comment type="catalytic activity">
    <reaction evidence="6">
        <text>N-terminal N-formyl-L-methionyl-[peptide] + H2O = N-terminal L-methionyl-[peptide] + formate</text>
        <dbReference type="Rhea" id="RHEA:24420"/>
        <dbReference type="Rhea" id="RHEA-COMP:10639"/>
        <dbReference type="Rhea" id="RHEA-COMP:10640"/>
        <dbReference type="ChEBI" id="CHEBI:15377"/>
        <dbReference type="ChEBI" id="CHEBI:15740"/>
        <dbReference type="ChEBI" id="CHEBI:49298"/>
        <dbReference type="ChEBI" id="CHEBI:64731"/>
        <dbReference type="EC" id="3.5.1.88"/>
    </reaction>
</comment>
<dbReference type="Proteomes" id="UP000245590">
    <property type="component" value="Unassembled WGS sequence"/>
</dbReference>
<evidence type="ECO:0000313" key="8">
    <source>
        <dbReference type="Proteomes" id="UP000245590"/>
    </source>
</evidence>
<dbReference type="Pfam" id="PF01327">
    <property type="entry name" value="Pep_deformylase"/>
    <property type="match status" value="1"/>
</dbReference>
<gene>
    <name evidence="6" type="primary">def</name>
    <name evidence="7" type="ORF">DEO23_08510</name>
</gene>
<sequence length="226" mass="24935">MDLTEYVQRLLSRRSRDDEPLRIVQAGHPALRGPMREARGRLEPELLRALVQAMVVTMRDAPGVGLAAPQIGVPLRLFVAEDRIAAADRDPEDDLLERVPFSLRTVLDPSYRAVSSETVFAHEGCLSVDGLSSIVPRARRIAFRGSLLQEDGTLVEVDEEHSGWPARILQHETDHLDGILCHDLCVPRSLVDSRYAARWADLSEAIEGLGLSGPITQLAPGEVVLR</sequence>
<reference evidence="7 8" key="1">
    <citation type="submission" date="2018-05" db="EMBL/GenBank/DDBJ databases">
        <title>Brachybacterium sp. M1HQ-2T, whole genome shotgun sequence.</title>
        <authorList>
            <person name="Tuo L."/>
        </authorList>
    </citation>
    <scope>NUCLEOTIDE SEQUENCE [LARGE SCALE GENOMIC DNA]</scope>
    <source>
        <strain evidence="7 8">M1HQ-2</strain>
    </source>
</reference>
<dbReference type="GO" id="GO:0006412">
    <property type="term" value="P:translation"/>
    <property type="evidence" value="ECO:0007669"/>
    <property type="project" value="UniProtKB-UniRule"/>
</dbReference>
<dbReference type="SUPFAM" id="SSF56420">
    <property type="entry name" value="Peptide deformylase"/>
    <property type="match status" value="1"/>
</dbReference>
<protein>
    <recommendedName>
        <fullName evidence="6">Peptide deformylase</fullName>
        <shortName evidence="6">PDF</shortName>
        <ecNumber evidence="6">3.5.1.88</ecNumber>
    </recommendedName>
    <alternativeName>
        <fullName evidence="6">Polypeptide deformylase</fullName>
    </alternativeName>
</protein>
<name>A0A2U2RM58_9MICO</name>
<evidence type="ECO:0000313" key="7">
    <source>
        <dbReference type="EMBL" id="PWH06926.1"/>
    </source>
</evidence>
<dbReference type="FunFam" id="3.90.45.10:FF:000003">
    <property type="entry name" value="Peptide deformylase"/>
    <property type="match status" value="1"/>
</dbReference>
<comment type="caution">
    <text evidence="7">The sequence shown here is derived from an EMBL/GenBank/DDBJ whole genome shotgun (WGS) entry which is preliminary data.</text>
</comment>
<accession>A0A2U2RM58</accession>
<dbReference type="HAMAP" id="MF_00163">
    <property type="entry name" value="Pep_deformylase"/>
    <property type="match status" value="1"/>
</dbReference>
<keyword evidence="3 6" id="KW-0378">Hydrolase</keyword>
<dbReference type="NCBIfam" id="NF001159">
    <property type="entry name" value="PRK00150.1-3"/>
    <property type="match status" value="1"/>
</dbReference>
<feature type="active site" evidence="6">
    <location>
        <position position="172"/>
    </location>
</feature>
<keyword evidence="4 6" id="KW-0648">Protein biosynthesis</keyword>
<evidence type="ECO:0000256" key="5">
    <source>
        <dbReference type="ARBA" id="ARBA00023004"/>
    </source>
</evidence>
<dbReference type="GO" id="GO:0046872">
    <property type="term" value="F:metal ion binding"/>
    <property type="evidence" value="ECO:0007669"/>
    <property type="project" value="UniProtKB-KW"/>
</dbReference>
<dbReference type="InterPro" id="IPR036821">
    <property type="entry name" value="Peptide_deformylase_sf"/>
</dbReference>
<dbReference type="GO" id="GO:0042586">
    <property type="term" value="F:peptide deformylase activity"/>
    <property type="evidence" value="ECO:0007669"/>
    <property type="project" value="UniProtKB-UniRule"/>
</dbReference>
<dbReference type="InterPro" id="IPR023635">
    <property type="entry name" value="Peptide_deformylase"/>
</dbReference>
<keyword evidence="5 6" id="KW-0408">Iron</keyword>
<keyword evidence="2 6" id="KW-0479">Metal-binding</keyword>
<evidence type="ECO:0000256" key="6">
    <source>
        <dbReference type="HAMAP-Rule" id="MF_00163"/>
    </source>
</evidence>
<dbReference type="AlphaFoldDB" id="A0A2U2RM58"/>
<proteinExistence type="inferred from homology"/>
<feature type="binding site" evidence="6">
    <location>
        <position position="171"/>
    </location>
    <ligand>
        <name>Fe cation</name>
        <dbReference type="ChEBI" id="CHEBI:24875"/>
    </ligand>
</feature>
<dbReference type="PANTHER" id="PTHR10458:SF2">
    <property type="entry name" value="PEPTIDE DEFORMYLASE, MITOCHONDRIAL"/>
    <property type="match status" value="1"/>
</dbReference>
<dbReference type="PANTHER" id="PTHR10458">
    <property type="entry name" value="PEPTIDE DEFORMYLASE"/>
    <property type="match status" value="1"/>
</dbReference>
<feature type="binding site" evidence="6">
    <location>
        <position position="125"/>
    </location>
    <ligand>
        <name>Fe cation</name>
        <dbReference type="ChEBI" id="CHEBI:24875"/>
    </ligand>
</feature>
<keyword evidence="8" id="KW-1185">Reference proteome</keyword>
<feature type="binding site" evidence="6">
    <location>
        <position position="175"/>
    </location>
    <ligand>
        <name>Fe cation</name>
        <dbReference type="ChEBI" id="CHEBI:24875"/>
    </ligand>
</feature>
<dbReference type="CDD" id="cd00487">
    <property type="entry name" value="Pep_deformylase"/>
    <property type="match status" value="1"/>
</dbReference>